<evidence type="ECO:0000313" key="3">
    <source>
        <dbReference type="Proteomes" id="UP001209854"/>
    </source>
</evidence>
<name>A0ABT3MWA4_9GAMM</name>
<keyword evidence="3" id="KW-1185">Reference proteome</keyword>
<evidence type="ECO:0000313" key="2">
    <source>
        <dbReference type="EMBL" id="MCW7553655.1"/>
    </source>
</evidence>
<dbReference type="RefSeq" id="WP_262568473.1">
    <property type="nucleotide sequence ID" value="NZ_JAPFCC010000001.1"/>
</dbReference>
<sequence length="77" mass="9177">MQFWEAMKALMPLILFLMGWLMIWNIYLFTQVNNLKMKVAEEYIPEKKIRTLLGDMESRLEAKLDLLLKMMKGGNHD</sequence>
<evidence type="ECO:0000256" key="1">
    <source>
        <dbReference type="SAM" id="Phobius"/>
    </source>
</evidence>
<feature type="transmembrane region" description="Helical" evidence="1">
    <location>
        <begin position="6"/>
        <end position="28"/>
    </location>
</feature>
<protein>
    <submittedName>
        <fullName evidence="2">Uncharacterized protein</fullName>
    </submittedName>
</protein>
<gene>
    <name evidence="2" type="ORF">NX722_13660</name>
</gene>
<proteinExistence type="predicted"/>
<dbReference type="EMBL" id="JAPFCC010000001">
    <property type="protein sequence ID" value="MCW7553655.1"/>
    <property type="molecule type" value="Genomic_DNA"/>
</dbReference>
<keyword evidence="1" id="KW-1133">Transmembrane helix</keyword>
<accession>A0ABT3MWA4</accession>
<comment type="caution">
    <text evidence="2">The sequence shown here is derived from an EMBL/GenBank/DDBJ whole genome shotgun (WGS) entry which is preliminary data.</text>
</comment>
<keyword evidence="1" id="KW-0812">Transmembrane</keyword>
<keyword evidence="1" id="KW-0472">Membrane</keyword>
<dbReference type="Proteomes" id="UP001209854">
    <property type="component" value="Unassembled WGS sequence"/>
</dbReference>
<reference evidence="2 3" key="1">
    <citation type="submission" date="2022-10" db="EMBL/GenBank/DDBJ databases">
        <title>High-quality genome sequences of two octocoral-associated bacteria, Endozoicomonas euniceicola EF212 and Endozoicomonas gorgoniicola PS125.</title>
        <authorList>
            <person name="Chiou Y.-J."/>
            <person name="Chen Y.-H."/>
        </authorList>
    </citation>
    <scope>NUCLEOTIDE SEQUENCE [LARGE SCALE GENOMIC DNA]</scope>
    <source>
        <strain evidence="2 3">PS125</strain>
    </source>
</reference>
<organism evidence="2 3">
    <name type="scientific">Endozoicomonas gorgoniicola</name>
    <dbReference type="NCBI Taxonomy" id="1234144"/>
    <lineage>
        <taxon>Bacteria</taxon>
        <taxon>Pseudomonadati</taxon>
        <taxon>Pseudomonadota</taxon>
        <taxon>Gammaproteobacteria</taxon>
        <taxon>Oceanospirillales</taxon>
        <taxon>Endozoicomonadaceae</taxon>
        <taxon>Endozoicomonas</taxon>
    </lineage>
</organism>